<accession>A0AAD7AP82</accession>
<dbReference type="EMBL" id="JARIHO010000003">
    <property type="protein sequence ID" value="KAJ7364452.1"/>
    <property type="molecule type" value="Genomic_DNA"/>
</dbReference>
<dbReference type="AlphaFoldDB" id="A0AAD7AP82"/>
<evidence type="ECO:0000313" key="1">
    <source>
        <dbReference type="EMBL" id="KAJ7364452.1"/>
    </source>
</evidence>
<sequence length="388" mass="43177">MVSSHRRRMRISEIDQEIARLQAERQALLDSPTLSVDAVPVEIISQIFLACLSDLPFAPGEFDLVAVLSHSLATDGKTSLKRLVEGVDLWLSCSQSRPLSHHRRWKSMELNVPLTGLRDLAGTTGGLLHLTHLLLGSAYYDWGAGPEAGHDAEEPITLFAVAPRLRNLHLVLEIMHHLGRPDHVQLPYGQLTSFTGTSFSVRECLEILAKTPSLVDCVFYVHANVNLVALPFSLRLSRLKSLKLFTTGSQPYRCPVMILNNLTLPALETLVLGREDGTEPEIIESFPLTAQKSLQAMPTLATLTLLEWDEQDVVHALSLLDDDVRLGDMSQGTGIFIPELQSLTIQCEKRDNGCDEEFSYNTLLRLLDMMSARPTPLHSFRLVWTSSL</sequence>
<dbReference type="Proteomes" id="UP001218218">
    <property type="component" value="Unassembled WGS sequence"/>
</dbReference>
<name>A0AAD7AP82_9AGAR</name>
<organism evidence="1 2">
    <name type="scientific">Mycena albidolilacea</name>
    <dbReference type="NCBI Taxonomy" id="1033008"/>
    <lineage>
        <taxon>Eukaryota</taxon>
        <taxon>Fungi</taxon>
        <taxon>Dikarya</taxon>
        <taxon>Basidiomycota</taxon>
        <taxon>Agaricomycotina</taxon>
        <taxon>Agaricomycetes</taxon>
        <taxon>Agaricomycetidae</taxon>
        <taxon>Agaricales</taxon>
        <taxon>Marasmiineae</taxon>
        <taxon>Mycenaceae</taxon>
        <taxon>Mycena</taxon>
    </lineage>
</organism>
<evidence type="ECO:0000313" key="2">
    <source>
        <dbReference type="Proteomes" id="UP001218218"/>
    </source>
</evidence>
<gene>
    <name evidence="1" type="ORF">DFH08DRAFT_1016834</name>
</gene>
<evidence type="ECO:0008006" key="3">
    <source>
        <dbReference type="Google" id="ProtNLM"/>
    </source>
</evidence>
<comment type="caution">
    <text evidence="1">The sequence shown here is derived from an EMBL/GenBank/DDBJ whole genome shotgun (WGS) entry which is preliminary data.</text>
</comment>
<reference evidence="1" key="1">
    <citation type="submission" date="2023-03" db="EMBL/GenBank/DDBJ databases">
        <title>Massive genome expansion in bonnet fungi (Mycena s.s.) driven by repeated elements and novel gene families across ecological guilds.</title>
        <authorList>
            <consortium name="Lawrence Berkeley National Laboratory"/>
            <person name="Harder C.B."/>
            <person name="Miyauchi S."/>
            <person name="Viragh M."/>
            <person name="Kuo A."/>
            <person name="Thoen E."/>
            <person name="Andreopoulos B."/>
            <person name="Lu D."/>
            <person name="Skrede I."/>
            <person name="Drula E."/>
            <person name="Henrissat B."/>
            <person name="Morin E."/>
            <person name="Kohler A."/>
            <person name="Barry K."/>
            <person name="LaButti K."/>
            <person name="Morin E."/>
            <person name="Salamov A."/>
            <person name="Lipzen A."/>
            <person name="Mereny Z."/>
            <person name="Hegedus B."/>
            <person name="Baldrian P."/>
            <person name="Stursova M."/>
            <person name="Weitz H."/>
            <person name="Taylor A."/>
            <person name="Grigoriev I.V."/>
            <person name="Nagy L.G."/>
            <person name="Martin F."/>
            <person name="Kauserud H."/>
        </authorList>
    </citation>
    <scope>NUCLEOTIDE SEQUENCE</scope>
    <source>
        <strain evidence="1">CBHHK002</strain>
    </source>
</reference>
<keyword evidence="2" id="KW-1185">Reference proteome</keyword>
<protein>
    <recommendedName>
        <fullName evidence="3">F-box domain-containing protein</fullName>
    </recommendedName>
</protein>
<proteinExistence type="predicted"/>